<protein>
    <submittedName>
        <fullName evidence="2">Uncharacterized protein</fullName>
    </submittedName>
</protein>
<comment type="caution">
    <text evidence="2">The sequence shown here is derived from an EMBL/GenBank/DDBJ whole genome shotgun (WGS) entry which is preliminary data.</text>
</comment>
<name>X8IZ51_9AGAM</name>
<evidence type="ECO:0000256" key="1">
    <source>
        <dbReference type="SAM" id="MobiDB-lite"/>
    </source>
</evidence>
<dbReference type="EMBL" id="JATN01000322">
    <property type="protein sequence ID" value="EUC54296.1"/>
    <property type="molecule type" value="Genomic_DNA"/>
</dbReference>
<feature type="compositionally biased region" description="Polar residues" evidence="1">
    <location>
        <begin position="69"/>
        <end position="78"/>
    </location>
</feature>
<evidence type="ECO:0000313" key="3">
    <source>
        <dbReference type="Proteomes" id="UP000030108"/>
    </source>
</evidence>
<sequence>MKLFPSVFIYMDGPGVSDVPREAEDRLDIPDVEIPPRPQDTNNLTVVVESLGESNRFIHFGNDIRYQTATPSNLSSAGTPIPDRSSLPLRPDTSQSPTTIQRNLVERTQTLLMECDGSRHTFRLSYWHQLKAGSPGTACICIITLHLWLSTLLASPDRHVLYLDPFLVQALLEQHQDNPLDLDADDMEGMLERHKLWPRMGPNAHIVALHSLSGVCKPDICGWTLLDLHVEGGQVTSAEILLPPSQSFDQAIISDYVTNMLGALNLTLPGKPLVPRSSKVLQRIKSLVLPPPFTEESIVLVMLMFLLGKMLEQDIGSVNLQVVRQSLCYYYNHALRSDKMDFSFPWPALTDSDGKLLTEKNSEEVGRRRFMLASNQEPVPYETFPRMRSYAASVSSSGLLEPFFLELAQSKSSHVECALKGTSGRSIDELEKALFLGQYPSWPSRFADRRQSVPEALSLEEFVELIHSLGGPENPASHRLLIIGKDQERRIILDWLKGVTYPLKEWLLAGYDIDSLSLTCFDVPELLEAGSYNPYPSRALSLTNRNELVVNVAGEPIEMHTCPNFCIMTFGANNQFRLLVFLPGCRNRVGKLWRNIPRESEMRDWYHIFLTALRMVSQVISHEWQHAVEKTIEALPASYEMASNQTNKTGGPRSFVGHRIEPVIMNHVFKMMRHIVDTTPRLALYKNYFFHLVGINLKLATQHIPGREDEDPLAYAFRIHRFINFCAQNPHDIVADVGLAINVDRASMPEELKKSTLLFRWGPLKELLRPAFRSPHQDCYCLSYTVGGGRTVPQSHIASAAGVIKWQGYPKDMVLTYRHRDKSIGANFTANEALGLGSHEKFQSQMKAFQDVVQEAGTYGVRLEHRLSAWAANRYMKMEPRDILDRMVDSEAILQVDAETPEVVLLTSVLAYWLKGLVKRPDEMSATRQMVEDLALVETAQTYGHPFLRSRALDDSGLRISYVIDAHTFKIIFHSDVIVPGGSRIKASRVNQLIPAPNRLMSPPASPARPRPPEDIWPNSSKGFLTRLVSIHLPRAMWDRFPPDRLAGSDLARQLRQRPLNRKHWAQVVEPLNTTVMIPGKFTEAMNKLFPPNWKATATAGDLASYDRDFLQIIRDHVDSKPAEIRSAYSAELRRRIRALLMESWDYLPSMHAHKMWTYTNGPAGQRVYRLCPRHS</sequence>
<dbReference type="OrthoDB" id="3238634at2759"/>
<gene>
    <name evidence="2" type="ORF">RSOL_036590</name>
</gene>
<organism evidence="2 3">
    <name type="scientific">Rhizoctonia solani AG-3 Rhs1AP</name>
    <dbReference type="NCBI Taxonomy" id="1086054"/>
    <lineage>
        <taxon>Eukaryota</taxon>
        <taxon>Fungi</taxon>
        <taxon>Dikarya</taxon>
        <taxon>Basidiomycota</taxon>
        <taxon>Agaricomycotina</taxon>
        <taxon>Agaricomycetes</taxon>
        <taxon>Cantharellales</taxon>
        <taxon>Ceratobasidiaceae</taxon>
        <taxon>Rhizoctonia</taxon>
    </lineage>
</organism>
<dbReference type="AlphaFoldDB" id="X8IZ51"/>
<accession>X8IZ51</accession>
<feature type="region of interest" description="Disordered" evidence="1">
    <location>
        <begin position="996"/>
        <end position="1017"/>
    </location>
</feature>
<proteinExistence type="predicted"/>
<reference evidence="3" key="1">
    <citation type="journal article" date="2014" name="Genome Announc.">
        <title>Draft genome sequence of the plant-pathogenic soil fungus Rhizoctonia solani anastomosis group 3 strain Rhs1AP.</title>
        <authorList>
            <person name="Cubeta M.A."/>
            <person name="Thomas E."/>
            <person name="Dean R.A."/>
            <person name="Jabaji S."/>
            <person name="Neate S.M."/>
            <person name="Tavantzis S."/>
            <person name="Toda T."/>
            <person name="Vilgalys R."/>
            <person name="Bharathan N."/>
            <person name="Fedorova-Abrams N."/>
            <person name="Pakala S.B."/>
            <person name="Pakala S.M."/>
            <person name="Zafar N."/>
            <person name="Joardar V."/>
            <person name="Losada L."/>
            <person name="Nierman W.C."/>
        </authorList>
    </citation>
    <scope>NUCLEOTIDE SEQUENCE [LARGE SCALE GENOMIC DNA]</scope>
    <source>
        <strain evidence="3">AG-3</strain>
    </source>
</reference>
<feature type="non-terminal residue" evidence="2">
    <location>
        <position position="1176"/>
    </location>
</feature>
<feature type="region of interest" description="Disordered" evidence="1">
    <location>
        <begin position="69"/>
        <end position="98"/>
    </location>
</feature>
<dbReference type="Proteomes" id="UP000030108">
    <property type="component" value="Unassembled WGS sequence"/>
</dbReference>
<evidence type="ECO:0000313" key="2">
    <source>
        <dbReference type="EMBL" id="EUC54296.1"/>
    </source>
</evidence>